<protein>
    <submittedName>
        <fullName evidence="1">Uncharacterized protein</fullName>
    </submittedName>
</protein>
<keyword evidence="2" id="KW-1185">Reference proteome</keyword>
<dbReference type="Proteomes" id="UP001303211">
    <property type="component" value="Chromosome"/>
</dbReference>
<sequence>MGLDGGAMGRRAEPFTHSPAMKYIVALLACAASTLALADSEFKNVPPLLHKSIQHGGVTAAQFDGGVLRAQLNKAEVTELVYQTFVFHNICAREWYEPQQFASLGLARVELLNAKGDQGFAFDTRGNVCTEMGRLGKNFRTFISQYTVACTASGCPPQR</sequence>
<dbReference type="EMBL" id="CP136921">
    <property type="protein sequence ID" value="WOO32382.1"/>
    <property type="molecule type" value="Genomic_DNA"/>
</dbReference>
<dbReference type="RefSeq" id="WP_317701843.1">
    <property type="nucleotide sequence ID" value="NZ_CP136921.1"/>
</dbReference>
<reference evidence="1 2" key="1">
    <citation type="submission" date="2023-03" db="EMBL/GenBank/DDBJ databases">
        <title>Diaphorobacter basophil sp. nov., isolated from a sewage-treatment plant.</title>
        <authorList>
            <person name="Yang K."/>
        </authorList>
    </citation>
    <scope>NUCLEOTIDE SEQUENCE [LARGE SCALE GENOMIC DNA]</scope>
    <source>
        <strain evidence="1 2">Y-1</strain>
    </source>
</reference>
<accession>A0ABZ0J2B6</accession>
<organism evidence="1 2">
    <name type="scientific">Diaphorobacter limosus</name>
    <dbReference type="NCBI Taxonomy" id="3036128"/>
    <lineage>
        <taxon>Bacteria</taxon>
        <taxon>Pseudomonadati</taxon>
        <taxon>Pseudomonadota</taxon>
        <taxon>Betaproteobacteria</taxon>
        <taxon>Burkholderiales</taxon>
        <taxon>Comamonadaceae</taxon>
        <taxon>Diaphorobacter</taxon>
    </lineage>
</organism>
<evidence type="ECO:0000313" key="2">
    <source>
        <dbReference type="Proteomes" id="UP001303211"/>
    </source>
</evidence>
<proteinExistence type="predicted"/>
<evidence type="ECO:0000313" key="1">
    <source>
        <dbReference type="EMBL" id="WOO32382.1"/>
    </source>
</evidence>
<gene>
    <name evidence="1" type="ORF">P4826_18695</name>
</gene>
<name>A0ABZ0J2B6_9BURK</name>